<organism evidence="4 5">
    <name type="scientific">Nephila pilipes</name>
    <name type="common">Giant wood spider</name>
    <name type="synonym">Nephila maculata</name>
    <dbReference type="NCBI Taxonomy" id="299642"/>
    <lineage>
        <taxon>Eukaryota</taxon>
        <taxon>Metazoa</taxon>
        <taxon>Ecdysozoa</taxon>
        <taxon>Arthropoda</taxon>
        <taxon>Chelicerata</taxon>
        <taxon>Arachnida</taxon>
        <taxon>Araneae</taxon>
        <taxon>Araneomorphae</taxon>
        <taxon>Entelegynae</taxon>
        <taxon>Araneoidea</taxon>
        <taxon>Nephilidae</taxon>
        <taxon>Nephila</taxon>
    </lineage>
</organism>
<gene>
    <name evidence="4" type="primary">Hsd17b2</name>
    <name evidence="4" type="ORF">NPIL_37431</name>
</gene>
<dbReference type="Proteomes" id="UP000887013">
    <property type="component" value="Unassembled WGS sequence"/>
</dbReference>
<evidence type="ECO:0000256" key="1">
    <source>
        <dbReference type="ARBA" id="ARBA00023002"/>
    </source>
</evidence>
<dbReference type="PRINTS" id="PR00080">
    <property type="entry name" value="SDRFAMILY"/>
</dbReference>
<dbReference type="OrthoDB" id="294295at2759"/>
<dbReference type="InterPro" id="IPR036291">
    <property type="entry name" value="NAD(P)-bd_dom_sf"/>
</dbReference>
<dbReference type="PANTHER" id="PTHR43313:SF36">
    <property type="entry name" value="D-BETA-HYDROXYBUTYRATE DEHYDROGENASE, MITOCHONDRIAL"/>
    <property type="match status" value="1"/>
</dbReference>
<sequence length="365" mass="41078">MDRWLITWFVYLASVGFLLEVVCLVLPFLDAYYYFAAKTMFFVVVGHWLFILTQGKIFKKLKSPKNKAVFITGCDSGFGYYLAKHVDRMGYHVFAGCLSPATDNAAELKRECSQRLRLVHIDVAQEESVQKAQEHIENTLGDCELWAVVNNAGVFKGLSVEFSEMTDYKDSLEVNTLGQVRVTKAFLPLLRKSKGRIINVNSVAGRLCNPHMTAYTMSKFASVAFTECLRREIEVWGIKVISIEPECFKTPMTNNENMIRYLESTCKRVKDGIKLDYGELYMEKIKNMIAGTFLASSSKLHVVTDAIAAAISLEHPCPVYKPSGNLIRHVLRCGAESLPSHLMDVALRAFHAAWQIPVPTATHKS</sequence>
<evidence type="ECO:0000256" key="2">
    <source>
        <dbReference type="RuleBase" id="RU000363"/>
    </source>
</evidence>
<dbReference type="PRINTS" id="PR00081">
    <property type="entry name" value="GDHRDH"/>
</dbReference>
<dbReference type="AlphaFoldDB" id="A0A8X6Q0F8"/>
<comment type="caution">
    <text evidence="4">The sequence shown here is derived from an EMBL/GenBank/DDBJ whole genome shotgun (WGS) entry which is preliminary data.</text>
</comment>
<protein>
    <submittedName>
        <fullName evidence="4">Estradiol 17-beta-dehydrogenase 2</fullName>
    </submittedName>
</protein>
<reference evidence="4" key="1">
    <citation type="submission" date="2020-08" db="EMBL/GenBank/DDBJ databases">
        <title>Multicomponent nature underlies the extraordinary mechanical properties of spider dragline silk.</title>
        <authorList>
            <person name="Kono N."/>
            <person name="Nakamura H."/>
            <person name="Mori M."/>
            <person name="Yoshida Y."/>
            <person name="Ohtoshi R."/>
            <person name="Malay A.D."/>
            <person name="Moran D.A.P."/>
            <person name="Tomita M."/>
            <person name="Numata K."/>
            <person name="Arakawa K."/>
        </authorList>
    </citation>
    <scope>NUCLEOTIDE SEQUENCE</scope>
</reference>
<dbReference type="EMBL" id="BMAW01074544">
    <property type="protein sequence ID" value="GFT92714.1"/>
    <property type="molecule type" value="Genomic_DNA"/>
</dbReference>
<comment type="similarity">
    <text evidence="2">Belongs to the short-chain dehydrogenases/reductases (SDR) family.</text>
</comment>
<dbReference type="InterPro" id="IPR002347">
    <property type="entry name" value="SDR_fam"/>
</dbReference>
<proteinExistence type="inferred from homology"/>
<dbReference type="SUPFAM" id="SSF51735">
    <property type="entry name" value="NAD(P)-binding Rossmann-fold domains"/>
    <property type="match status" value="1"/>
</dbReference>
<dbReference type="PROSITE" id="PS00061">
    <property type="entry name" value="ADH_SHORT"/>
    <property type="match status" value="1"/>
</dbReference>
<dbReference type="InterPro" id="IPR020904">
    <property type="entry name" value="Sc_DH/Rdtase_CS"/>
</dbReference>
<evidence type="ECO:0000256" key="3">
    <source>
        <dbReference type="SAM" id="Phobius"/>
    </source>
</evidence>
<keyword evidence="3" id="KW-1133">Transmembrane helix</keyword>
<name>A0A8X6Q0F8_NEPPI</name>
<dbReference type="Gene3D" id="3.40.50.720">
    <property type="entry name" value="NAD(P)-binding Rossmann-like Domain"/>
    <property type="match status" value="1"/>
</dbReference>
<dbReference type="GO" id="GO:0008202">
    <property type="term" value="P:steroid metabolic process"/>
    <property type="evidence" value="ECO:0007669"/>
    <property type="project" value="TreeGrafter"/>
</dbReference>
<dbReference type="GO" id="GO:0016491">
    <property type="term" value="F:oxidoreductase activity"/>
    <property type="evidence" value="ECO:0007669"/>
    <property type="project" value="UniProtKB-KW"/>
</dbReference>
<feature type="transmembrane region" description="Helical" evidence="3">
    <location>
        <begin position="7"/>
        <end position="29"/>
    </location>
</feature>
<evidence type="ECO:0000313" key="5">
    <source>
        <dbReference type="Proteomes" id="UP000887013"/>
    </source>
</evidence>
<keyword evidence="3" id="KW-0472">Membrane</keyword>
<dbReference type="PANTHER" id="PTHR43313">
    <property type="entry name" value="SHORT-CHAIN DEHYDROGENASE/REDUCTASE FAMILY 9C"/>
    <property type="match status" value="1"/>
</dbReference>
<keyword evidence="1" id="KW-0560">Oxidoreductase</keyword>
<accession>A0A8X6Q0F8</accession>
<keyword evidence="3" id="KW-0812">Transmembrane</keyword>
<dbReference type="Pfam" id="PF00106">
    <property type="entry name" value="adh_short"/>
    <property type="match status" value="1"/>
</dbReference>
<keyword evidence="5" id="KW-1185">Reference proteome</keyword>
<feature type="transmembrane region" description="Helical" evidence="3">
    <location>
        <begin position="35"/>
        <end position="53"/>
    </location>
</feature>
<evidence type="ECO:0000313" key="4">
    <source>
        <dbReference type="EMBL" id="GFT92714.1"/>
    </source>
</evidence>